<evidence type="ECO:0000313" key="2">
    <source>
        <dbReference type="EMBL" id="KAF5195222.1"/>
    </source>
</evidence>
<reference evidence="2 3" key="1">
    <citation type="submission" date="2020-06" db="EMBL/GenBank/DDBJ databases">
        <title>Transcriptomic and genomic resources for Thalictrum thalictroides and T. hernandezii: Facilitating candidate gene discovery in an emerging model plant lineage.</title>
        <authorList>
            <person name="Arias T."/>
            <person name="Riano-Pachon D.M."/>
            <person name="Di Stilio V.S."/>
        </authorList>
    </citation>
    <scope>NUCLEOTIDE SEQUENCE [LARGE SCALE GENOMIC DNA]</scope>
    <source>
        <strain evidence="3">cv. WT478/WT964</strain>
        <tissue evidence="2">Leaves</tissue>
    </source>
</reference>
<dbReference type="AlphaFoldDB" id="A0A7J6WGI5"/>
<evidence type="ECO:0000313" key="3">
    <source>
        <dbReference type="Proteomes" id="UP000554482"/>
    </source>
</evidence>
<sequence>MGRSILPSQLKPPRRLGHCTDVKNNISKERTKHLVKEKWIWIYTTGWQLTETLDITIQLGDFADKD</sequence>
<dbReference type="Proteomes" id="UP000554482">
    <property type="component" value="Unassembled WGS sequence"/>
</dbReference>
<proteinExistence type="predicted"/>
<comment type="caution">
    <text evidence="2">The sequence shown here is derived from an EMBL/GenBank/DDBJ whole genome shotgun (WGS) entry which is preliminary data.</text>
</comment>
<keyword evidence="3" id="KW-1185">Reference proteome</keyword>
<protein>
    <submittedName>
        <fullName evidence="2">Uncharacterized protein</fullName>
    </submittedName>
</protein>
<dbReference type="EMBL" id="JABWDY010017630">
    <property type="protein sequence ID" value="KAF5195222.1"/>
    <property type="molecule type" value="Genomic_DNA"/>
</dbReference>
<organism evidence="2 3">
    <name type="scientific">Thalictrum thalictroides</name>
    <name type="common">Rue-anemone</name>
    <name type="synonym">Anemone thalictroides</name>
    <dbReference type="NCBI Taxonomy" id="46969"/>
    <lineage>
        <taxon>Eukaryota</taxon>
        <taxon>Viridiplantae</taxon>
        <taxon>Streptophyta</taxon>
        <taxon>Embryophyta</taxon>
        <taxon>Tracheophyta</taxon>
        <taxon>Spermatophyta</taxon>
        <taxon>Magnoliopsida</taxon>
        <taxon>Ranunculales</taxon>
        <taxon>Ranunculaceae</taxon>
        <taxon>Thalictroideae</taxon>
        <taxon>Thalictrum</taxon>
    </lineage>
</organism>
<name>A0A7J6WGI5_THATH</name>
<accession>A0A7J6WGI5</accession>
<feature type="region of interest" description="Disordered" evidence="1">
    <location>
        <begin position="1"/>
        <end position="20"/>
    </location>
</feature>
<evidence type="ECO:0000256" key="1">
    <source>
        <dbReference type="SAM" id="MobiDB-lite"/>
    </source>
</evidence>
<gene>
    <name evidence="2" type="ORF">FRX31_015189</name>
</gene>